<sequence length="45" mass="5283">MMPYCKHGHSLAPRLVLYVFLVGEQRNCFILAYTSKHVMKIKIFV</sequence>
<protein>
    <submittedName>
        <fullName evidence="1">Uncharacterized protein</fullName>
    </submittedName>
</protein>
<dbReference type="AlphaFoldDB" id="A0A2P2QFH0"/>
<organism evidence="1">
    <name type="scientific">Rhizophora mucronata</name>
    <name type="common">Asiatic mangrove</name>
    <dbReference type="NCBI Taxonomy" id="61149"/>
    <lineage>
        <taxon>Eukaryota</taxon>
        <taxon>Viridiplantae</taxon>
        <taxon>Streptophyta</taxon>
        <taxon>Embryophyta</taxon>
        <taxon>Tracheophyta</taxon>
        <taxon>Spermatophyta</taxon>
        <taxon>Magnoliopsida</taxon>
        <taxon>eudicotyledons</taxon>
        <taxon>Gunneridae</taxon>
        <taxon>Pentapetalae</taxon>
        <taxon>rosids</taxon>
        <taxon>fabids</taxon>
        <taxon>Malpighiales</taxon>
        <taxon>Rhizophoraceae</taxon>
        <taxon>Rhizophora</taxon>
    </lineage>
</organism>
<reference evidence="1" key="1">
    <citation type="submission" date="2018-02" db="EMBL/GenBank/DDBJ databases">
        <title>Rhizophora mucronata_Transcriptome.</title>
        <authorList>
            <person name="Meera S.P."/>
            <person name="Sreeshan A."/>
            <person name="Augustine A."/>
        </authorList>
    </citation>
    <scope>NUCLEOTIDE SEQUENCE</scope>
    <source>
        <tissue evidence="1">Leaf</tissue>
    </source>
</reference>
<evidence type="ECO:0000313" key="1">
    <source>
        <dbReference type="EMBL" id="MBX65731.1"/>
    </source>
</evidence>
<dbReference type="EMBL" id="GGEC01085247">
    <property type="protein sequence ID" value="MBX65731.1"/>
    <property type="molecule type" value="Transcribed_RNA"/>
</dbReference>
<proteinExistence type="predicted"/>
<name>A0A2P2QFH0_RHIMU</name>
<accession>A0A2P2QFH0</accession>